<evidence type="ECO:0000256" key="6">
    <source>
        <dbReference type="ARBA" id="ARBA00013025"/>
    </source>
</evidence>
<name>A0A918XH19_9GAMM</name>
<evidence type="ECO:0000256" key="11">
    <source>
        <dbReference type="ARBA" id="ARBA00022840"/>
    </source>
</evidence>
<evidence type="ECO:0000256" key="12">
    <source>
        <dbReference type="ARBA" id="ARBA00022842"/>
    </source>
</evidence>
<dbReference type="InterPro" id="IPR004101">
    <property type="entry name" value="Mur_ligase_C"/>
</dbReference>
<dbReference type="EC" id="6.3.2.12" evidence="5"/>
<dbReference type="GO" id="GO:0046872">
    <property type="term" value="F:metal ion binding"/>
    <property type="evidence" value="ECO:0007669"/>
    <property type="project" value="UniProtKB-KW"/>
</dbReference>
<dbReference type="EMBL" id="BMYM01000001">
    <property type="protein sequence ID" value="GHD30400.1"/>
    <property type="molecule type" value="Genomic_DNA"/>
</dbReference>
<evidence type="ECO:0000256" key="9">
    <source>
        <dbReference type="ARBA" id="ARBA00022723"/>
    </source>
</evidence>
<keyword evidence="10 21" id="KW-0547">Nucleotide-binding</keyword>
<comment type="catalytic activity">
    <reaction evidence="17">
        <text>(6S)-5,6,7,8-tetrahydrofolyl-(gamma-L-Glu)(n) + L-glutamate + ATP = (6S)-5,6,7,8-tetrahydrofolyl-(gamma-L-Glu)(n+1) + ADP + phosphate + H(+)</text>
        <dbReference type="Rhea" id="RHEA:10580"/>
        <dbReference type="Rhea" id="RHEA-COMP:14738"/>
        <dbReference type="Rhea" id="RHEA-COMP:14740"/>
        <dbReference type="ChEBI" id="CHEBI:15378"/>
        <dbReference type="ChEBI" id="CHEBI:29985"/>
        <dbReference type="ChEBI" id="CHEBI:30616"/>
        <dbReference type="ChEBI" id="CHEBI:43474"/>
        <dbReference type="ChEBI" id="CHEBI:141005"/>
        <dbReference type="ChEBI" id="CHEBI:456216"/>
        <dbReference type="EC" id="6.3.2.17"/>
    </reaction>
</comment>
<keyword evidence="12" id="KW-0460">Magnesium</keyword>
<dbReference type="InterPro" id="IPR001645">
    <property type="entry name" value="Folylpolyglutamate_synth"/>
</dbReference>
<evidence type="ECO:0000256" key="19">
    <source>
        <dbReference type="ARBA" id="ARBA00049035"/>
    </source>
</evidence>
<dbReference type="NCBIfam" id="TIGR01499">
    <property type="entry name" value="folC"/>
    <property type="match status" value="1"/>
</dbReference>
<dbReference type="PANTHER" id="PTHR11136">
    <property type="entry name" value="FOLYLPOLYGLUTAMATE SYNTHASE-RELATED"/>
    <property type="match status" value="1"/>
</dbReference>
<evidence type="ECO:0000256" key="21">
    <source>
        <dbReference type="PIRNR" id="PIRNR001563"/>
    </source>
</evidence>
<dbReference type="SUPFAM" id="SSF53623">
    <property type="entry name" value="MurD-like peptide ligases, catalytic domain"/>
    <property type="match status" value="1"/>
</dbReference>
<dbReference type="Pfam" id="PF08245">
    <property type="entry name" value="Mur_ligase_M"/>
    <property type="match status" value="1"/>
</dbReference>
<dbReference type="GO" id="GO:0005737">
    <property type="term" value="C:cytoplasm"/>
    <property type="evidence" value="ECO:0007669"/>
    <property type="project" value="TreeGrafter"/>
</dbReference>
<dbReference type="RefSeq" id="WP_189476184.1">
    <property type="nucleotide sequence ID" value="NZ_BMYM01000001.1"/>
</dbReference>
<evidence type="ECO:0000256" key="8">
    <source>
        <dbReference type="ARBA" id="ARBA00022598"/>
    </source>
</evidence>
<evidence type="ECO:0000256" key="2">
    <source>
        <dbReference type="ARBA" id="ARBA00004799"/>
    </source>
</evidence>
<comment type="catalytic activity">
    <reaction evidence="18">
        <text>10-formyltetrahydrofolyl-(gamma-L-Glu)(n) + L-glutamate + ATP = 10-formyltetrahydrofolyl-(gamma-L-Glu)(n+1) + ADP + phosphate + H(+)</text>
        <dbReference type="Rhea" id="RHEA:51904"/>
        <dbReference type="Rhea" id="RHEA-COMP:13088"/>
        <dbReference type="Rhea" id="RHEA-COMP:14300"/>
        <dbReference type="ChEBI" id="CHEBI:15378"/>
        <dbReference type="ChEBI" id="CHEBI:29985"/>
        <dbReference type="ChEBI" id="CHEBI:30616"/>
        <dbReference type="ChEBI" id="CHEBI:43474"/>
        <dbReference type="ChEBI" id="CHEBI:134413"/>
        <dbReference type="ChEBI" id="CHEBI:456216"/>
        <dbReference type="EC" id="6.3.2.17"/>
    </reaction>
</comment>
<organism evidence="24 25">
    <name type="scientific">Parahalioglobus pacificus</name>
    <dbReference type="NCBI Taxonomy" id="930806"/>
    <lineage>
        <taxon>Bacteria</taxon>
        <taxon>Pseudomonadati</taxon>
        <taxon>Pseudomonadota</taxon>
        <taxon>Gammaproteobacteria</taxon>
        <taxon>Cellvibrionales</taxon>
        <taxon>Halieaceae</taxon>
        <taxon>Parahalioglobus</taxon>
    </lineage>
</organism>
<comment type="function">
    <text evidence="1">Functions in two distinct reactions of the de novo folate biosynthetic pathway. Catalyzes the addition of a glutamate residue to dihydropteroate (7,8-dihydropteroate or H2Pte) to form dihydrofolate (7,8-dihydrofolate monoglutamate or H2Pte-Glu). Also catalyzes successive additions of L-glutamate to tetrahydrofolate or 10-formyltetrahydrofolate or 5,10-methylenetetrahydrofolate, leading to folylpolyglutamate derivatives.</text>
</comment>
<evidence type="ECO:0000256" key="15">
    <source>
        <dbReference type="ARBA" id="ARBA00030592"/>
    </source>
</evidence>
<evidence type="ECO:0000256" key="10">
    <source>
        <dbReference type="ARBA" id="ARBA00022741"/>
    </source>
</evidence>
<dbReference type="EC" id="6.3.2.17" evidence="6"/>
<dbReference type="InterPro" id="IPR036615">
    <property type="entry name" value="Mur_ligase_C_dom_sf"/>
</dbReference>
<dbReference type="InterPro" id="IPR036565">
    <property type="entry name" value="Mur-like_cat_sf"/>
</dbReference>
<keyword evidence="8 21" id="KW-0436">Ligase</keyword>
<keyword evidence="11 21" id="KW-0067">ATP-binding</keyword>
<evidence type="ECO:0000256" key="18">
    <source>
        <dbReference type="ARBA" id="ARBA00047808"/>
    </source>
</evidence>
<evidence type="ECO:0000259" key="22">
    <source>
        <dbReference type="Pfam" id="PF02875"/>
    </source>
</evidence>
<comment type="pathway">
    <text evidence="3">Cofactor biosynthesis; tetrahydrofolylpolyglutamate biosynthesis.</text>
</comment>
<evidence type="ECO:0000256" key="1">
    <source>
        <dbReference type="ARBA" id="ARBA00002714"/>
    </source>
</evidence>
<evidence type="ECO:0000256" key="5">
    <source>
        <dbReference type="ARBA" id="ARBA00013023"/>
    </source>
</evidence>
<dbReference type="Gene3D" id="3.90.190.20">
    <property type="entry name" value="Mur ligase, C-terminal domain"/>
    <property type="match status" value="1"/>
</dbReference>
<dbReference type="Pfam" id="PF02875">
    <property type="entry name" value="Mur_ligase_C"/>
    <property type="match status" value="1"/>
</dbReference>
<dbReference type="SUPFAM" id="SSF53244">
    <property type="entry name" value="MurD-like peptide ligases, peptide-binding domain"/>
    <property type="match status" value="1"/>
</dbReference>
<keyword evidence="13" id="KW-0289">Folate biosynthesis</keyword>
<feature type="domain" description="Mur ligase central" evidence="23">
    <location>
        <begin position="47"/>
        <end position="189"/>
    </location>
</feature>
<evidence type="ECO:0000256" key="17">
    <source>
        <dbReference type="ARBA" id="ARBA00047493"/>
    </source>
</evidence>
<reference evidence="24" key="2">
    <citation type="submission" date="2020-09" db="EMBL/GenBank/DDBJ databases">
        <authorList>
            <person name="Sun Q."/>
            <person name="Kim S."/>
        </authorList>
    </citation>
    <scope>NUCLEOTIDE SEQUENCE</scope>
    <source>
        <strain evidence="24">KCTC 23430</strain>
    </source>
</reference>
<evidence type="ECO:0000259" key="23">
    <source>
        <dbReference type="Pfam" id="PF08245"/>
    </source>
</evidence>
<comment type="catalytic activity">
    <reaction evidence="19">
        <text>(6R)-5,10-methylenetetrahydrofolyl-(gamma-L-Glu)(n) + L-glutamate + ATP = (6R)-5,10-methylenetetrahydrofolyl-(gamma-L-Glu)(n+1) + ADP + phosphate + H(+)</text>
        <dbReference type="Rhea" id="RHEA:51912"/>
        <dbReference type="Rhea" id="RHEA-COMP:13257"/>
        <dbReference type="Rhea" id="RHEA-COMP:13258"/>
        <dbReference type="ChEBI" id="CHEBI:15378"/>
        <dbReference type="ChEBI" id="CHEBI:29985"/>
        <dbReference type="ChEBI" id="CHEBI:30616"/>
        <dbReference type="ChEBI" id="CHEBI:43474"/>
        <dbReference type="ChEBI" id="CHEBI:136572"/>
        <dbReference type="ChEBI" id="CHEBI:456216"/>
        <dbReference type="EC" id="6.3.2.17"/>
    </reaction>
</comment>
<dbReference type="GO" id="GO:0004326">
    <property type="term" value="F:tetrahydrofolylpolyglutamate synthase activity"/>
    <property type="evidence" value="ECO:0007669"/>
    <property type="project" value="UniProtKB-EC"/>
</dbReference>
<evidence type="ECO:0000313" key="24">
    <source>
        <dbReference type="EMBL" id="GHD30400.1"/>
    </source>
</evidence>
<evidence type="ECO:0000256" key="3">
    <source>
        <dbReference type="ARBA" id="ARBA00005150"/>
    </source>
</evidence>
<dbReference type="InterPro" id="IPR013221">
    <property type="entry name" value="Mur_ligase_cen"/>
</dbReference>
<sequence>MTERSLSQWLQELEARHPTEIELGLDRVTAVAQQLGLLPFPASVITVAGTNGKGSVAAVCEAGLVAAGTRVGVYTSPHFLAFNERIRIDGLPVPDGMITDAFASIDAARANVSLTYFEMATLAALVVFARVGVEMAVLEVGLGGRLDAVNIVDPTVAVITRIDLDHQDWLGDTRELIGAEKAGILRSNSPAVIADREPPDSLLRPGAASQYLVIGRDWQSETSGAGHKLQLQAAGEALPLMLDGPASLYAENVGAALQALLLAGVDITAAPVLASVSALQVTGRLQHVAHEEVDVVMDVAHNPAAVHKLHEHLISNPCEGRTIALFNAMSDKDLHGMIRACGEGFDAWFLADLPGVARAARASDLAAIVHESGGHMISVSKNVRQAWRRVFTLLQTGDRLVVFGSFFTVAAALACLQKDRAKQARHHTA</sequence>
<comment type="caution">
    <text evidence="24">The sequence shown here is derived from an EMBL/GenBank/DDBJ whole genome shotgun (WGS) entry which is preliminary data.</text>
</comment>
<reference evidence="24" key="1">
    <citation type="journal article" date="2014" name="Int. J. Syst. Evol. Microbiol.">
        <title>Complete genome sequence of Corynebacterium casei LMG S-19264T (=DSM 44701T), isolated from a smear-ripened cheese.</title>
        <authorList>
            <consortium name="US DOE Joint Genome Institute (JGI-PGF)"/>
            <person name="Walter F."/>
            <person name="Albersmeier A."/>
            <person name="Kalinowski J."/>
            <person name="Ruckert C."/>
        </authorList>
    </citation>
    <scope>NUCLEOTIDE SEQUENCE</scope>
    <source>
        <strain evidence="24">KCTC 23430</strain>
    </source>
</reference>
<evidence type="ECO:0000313" key="25">
    <source>
        <dbReference type="Proteomes" id="UP000644693"/>
    </source>
</evidence>
<dbReference type="PIRSF" id="PIRSF001563">
    <property type="entry name" value="Folylpolyglu_synth"/>
    <property type="match status" value="1"/>
</dbReference>
<dbReference type="GO" id="GO:0008841">
    <property type="term" value="F:dihydrofolate synthase activity"/>
    <property type="evidence" value="ECO:0007669"/>
    <property type="project" value="UniProtKB-EC"/>
</dbReference>
<protein>
    <recommendedName>
        <fullName evidence="7">Dihydrofolate synthase/folylpolyglutamate synthase</fullName>
        <ecNumber evidence="5">6.3.2.12</ecNumber>
        <ecNumber evidence="6">6.3.2.17</ecNumber>
    </recommendedName>
    <alternativeName>
        <fullName evidence="16">Folylpoly-gamma-glutamate synthetase-dihydrofolate synthetase</fullName>
    </alternativeName>
    <alternativeName>
        <fullName evidence="14">Folylpolyglutamate synthetase</fullName>
    </alternativeName>
    <alternativeName>
        <fullName evidence="15">Tetrahydrofolylpolyglutamate synthase</fullName>
    </alternativeName>
</protein>
<evidence type="ECO:0000256" key="14">
    <source>
        <dbReference type="ARBA" id="ARBA00030048"/>
    </source>
</evidence>
<gene>
    <name evidence="24" type="primary">folC</name>
    <name evidence="24" type="ORF">GCM10007053_12130</name>
</gene>
<dbReference type="Proteomes" id="UP000644693">
    <property type="component" value="Unassembled WGS sequence"/>
</dbReference>
<evidence type="ECO:0000256" key="4">
    <source>
        <dbReference type="ARBA" id="ARBA00008276"/>
    </source>
</evidence>
<dbReference type="GO" id="GO:0046656">
    <property type="term" value="P:folic acid biosynthetic process"/>
    <property type="evidence" value="ECO:0007669"/>
    <property type="project" value="UniProtKB-KW"/>
</dbReference>
<evidence type="ECO:0000256" key="13">
    <source>
        <dbReference type="ARBA" id="ARBA00022909"/>
    </source>
</evidence>
<evidence type="ECO:0000256" key="16">
    <source>
        <dbReference type="ARBA" id="ARBA00032510"/>
    </source>
</evidence>
<feature type="domain" description="Mur ligase C-terminal" evidence="22">
    <location>
        <begin position="283"/>
        <end position="406"/>
    </location>
</feature>
<dbReference type="AlphaFoldDB" id="A0A918XH19"/>
<dbReference type="GO" id="GO:0005524">
    <property type="term" value="F:ATP binding"/>
    <property type="evidence" value="ECO:0007669"/>
    <property type="project" value="UniProtKB-KW"/>
</dbReference>
<proteinExistence type="inferred from homology"/>
<keyword evidence="25" id="KW-1185">Reference proteome</keyword>
<comment type="catalytic activity">
    <reaction evidence="20">
        <text>7,8-dihydropteroate + L-glutamate + ATP = 7,8-dihydrofolate + ADP + phosphate + H(+)</text>
        <dbReference type="Rhea" id="RHEA:23584"/>
        <dbReference type="ChEBI" id="CHEBI:15378"/>
        <dbReference type="ChEBI" id="CHEBI:17839"/>
        <dbReference type="ChEBI" id="CHEBI:29985"/>
        <dbReference type="ChEBI" id="CHEBI:30616"/>
        <dbReference type="ChEBI" id="CHEBI:43474"/>
        <dbReference type="ChEBI" id="CHEBI:57451"/>
        <dbReference type="ChEBI" id="CHEBI:456216"/>
        <dbReference type="EC" id="6.3.2.12"/>
    </reaction>
</comment>
<comment type="pathway">
    <text evidence="2">Cofactor biosynthesis; tetrahydrofolate biosynthesis; 7,8-dihydrofolate from 2-amino-4-hydroxy-6-hydroxymethyl-7,8-dihydropteridine diphosphate and 4-aminobenzoate: step 2/2.</text>
</comment>
<evidence type="ECO:0000256" key="20">
    <source>
        <dbReference type="ARBA" id="ARBA00049161"/>
    </source>
</evidence>
<comment type="similarity">
    <text evidence="4 21">Belongs to the folylpolyglutamate synthase family.</text>
</comment>
<dbReference type="Gene3D" id="3.40.1190.10">
    <property type="entry name" value="Mur-like, catalytic domain"/>
    <property type="match status" value="1"/>
</dbReference>
<keyword evidence="9" id="KW-0479">Metal-binding</keyword>
<evidence type="ECO:0000256" key="7">
    <source>
        <dbReference type="ARBA" id="ARBA00019357"/>
    </source>
</evidence>
<dbReference type="PANTHER" id="PTHR11136:SF0">
    <property type="entry name" value="DIHYDROFOLATE SYNTHETASE-RELATED"/>
    <property type="match status" value="1"/>
</dbReference>
<accession>A0A918XH19</accession>